<evidence type="ECO:0000256" key="1">
    <source>
        <dbReference type="SAM" id="Coils"/>
    </source>
</evidence>
<accession>A0A014PQH5</accession>
<evidence type="ECO:0000313" key="3">
    <source>
        <dbReference type="Proteomes" id="UP000030151"/>
    </source>
</evidence>
<protein>
    <submittedName>
        <fullName evidence="2">Uncharacterized protein</fullName>
    </submittedName>
</protein>
<keyword evidence="1" id="KW-0175">Coiled coil</keyword>
<evidence type="ECO:0000313" key="2">
    <source>
        <dbReference type="EMBL" id="EXU99959.1"/>
    </source>
</evidence>
<organism evidence="2 3">
    <name type="scientific">Metarhizium robertsii</name>
    <dbReference type="NCBI Taxonomy" id="568076"/>
    <lineage>
        <taxon>Eukaryota</taxon>
        <taxon>Fungi</taxon>
        <taxon>Dikarya</taxon>
        <taxon>Ascomycota</taxon>
        <taxon>Pezizomycotina</taxon>
        <taxon>Sordariomycetes</taxon>
        <taxon>Hypocreomycetidae</taxon>
        <taxon>Hypocreales</taxon>
        <taxon>Clavicipitaceae</taxon>
        <taxon>Metarhizium</taxon>
    </lineage>
</organism>
<reference evidence="2 3" key="1">
    <citation type="submission" date="2014-02" db="EMBL/GenBank/DDBJ databases">
        <title>The genome sequence of the entomopathogenic fungus Metarhizium robertsii ARSEF 2575.</title>
        <authorList>
            <person name="Giuliano Garisto Donzelli B."/>
            <person name="Roe B.A."/>
            <person name="Macmil S.L."/>
            <person name="Krasnoff S.B."/>
            <person name="Gibson D.M."/>
        </authorList>
    </citation>
    <scope>NUCLEOTIDE SEQUENCE [LARGE SCALE GENOMIC DNA]</scope>
    <source>
        <strain evidence="2 3">ARSEF 2575</strain>
    </source>
</reference>
<sequence length="859" mass="94364">MAFTEQIEILRREIRGMEEFFGGLSVEAVEENSRLTILQWTKRLCERAETMIQNHEDGIKAQQVAALETELQVSESAKARLRSELDRLQRTFDTRLQDQVKAETEAIQARLTERMEKQFDSRLIALATQVRRADAEASPCQIEREKRLDEKEERLNEKERRLAEQGAALTVRETSLQETRDDVNRRSRELVAGRQDQLDRVQTLLDTELSAIKSRLESLDKAVAKNGDVCKLQETLNEQRAALGGLPSRSDVESAVSGLPVLQSLVGAASGLQSAATSQQDRLGELLLSQRETLALLNDAVDAVETKVGLVQEAVEDHDKAVSLQFSAVGDSVDGIGRRLDVEGGLAGQQAIDRLKDGIDGIGRRLEVEGGLAGQQAVDQLKDDVAGLSRVARRLPTASRVTRSLGELKGSPDNQDGFITYDVFVRFARDLASELCAKIPQGSTLLSEEQVHAIVSSVVSGLATVSDLESCGLLDAAHDRVQRRDITDLTAQVSQAIACHDAALGQLRQTVSDQALRRFDFLNLASKVGSIRADLSQRSDVAELKSIVLQNNEARDSECQAQAAELAKLSAKVDGVDSKLANTNLAEKADLVELTDTVRQADSARDKLVQNEDIAVLGDKVEAMSAWLMDSDYPKGAEVARLATRILSQDADREIASQEVCQAVSAMSESLAQHLEVLTNWRGTATPDSLQTALGELSETITSIKQQIDGTSEVVDQISSDLGKLGGPTPPSTTEVGKPQWLHKYQSLRFWDSTIDRLLTSLAILNVVGAENLEPKEVCQLLLDTLQPDNLYLAMRLVDSGPREDWFCFRGICNGEEIEPENGQCPIHGDCILVKRTYFDNEMGEPEIGLKFRKVRKAV</sequence>
<dbReference type="AlphaFoldDB" id="A0A014PQH5"/>
<feature type="coiled-coil region" evidence="1">
    <location>
        <begin position="64"/>
        <end position="91"/>
    </location>
</feature>
<comment type="caution">
    <text evidence="2">The sequence shown here is derived from an EMBL/GenBank/DDBJ whole genome shotgun (WGS) entry which is preliminary data.</text>
</comment>
<gene>
    <name evidence="2" type="ORF">X797_007088</name>
</gene>
<dbReference type="eggNOG" id="ENOG502RMR8">
    <property type="taxonomic scope" value="Eukaryota"/>
</dbReference>
<dbReference type="HOGENOM" id="CLU_016621_0_0_1"/>
<dbReference type="EMBL" id="JELW01000016">
    <property type="protein sequence ID" value="EXU99959.1"/>
    <property type="molecule type" value="Genomic_DNA"/>
</dbReference>
<feature type="coiled-coil region" evidence="1">
    <location>
        <begin position="141"/>
        <end position="168"/>
    </location>
</feature>
<dbReference type="OrthoDB" id="4936797at2759"/>
<name>A0A014PQH5_9HYPO</name>
<dbReference type="Proteomes" id="UP000030151">
    <property type="component" value="Unassembled WGS sequence"/>
</dbReference>
<proteinExistence type="predicted"/>